<evidence type="ECO:0008006" key="4">
    <source>
        <dbReference type="Google" id="ProtNLM"/>
    </source>
</evidence>
<proteinExistence type="predicted"/>
<gene>
    <name evidence="2" type="ORF">U3653_23170</name>
</gene>
<dbReference type="EMBL" id="JAYKYQ010000010">
    <property type="protein sequence ID" value="MEB3512941.1"/>
    <property type="molecule type" value="Genomic_DNA"/>
</dbReference>
<evidence type="ECO:0000313" key="2">
    <source>
        <dbReference type="EMBL" id="MEB3512941.1"/>
    </source>
</evidence>
<dbReference type="Proteomes" id="UP001348098">
    <property type="component" value="Unassembled WGS sequence"/>
</dbReference>
<reference evidence="2 3" key="1">
    <citation type="submission" date="2023-12" db="EMBL/GenBank/DDBJ databases">
        <title>novel species in genus Nocarida.</title>
        <authorList>
            <person name="Li Z."/>
        </authorList>
    </citation>
    <scope>NUCLEOTIDE SEQUENCE [LARGE SCALE GENOMIC DNA]</scope>
    <source>
        <strain evidence="2 3">CDC186</strain>
    </source>
</reference>
<accession>A0ABU6AZM1</accession>
<evidence type="ECO:0000313" key="3">
    <source>
        <dbReference type="Proteomes" id="UP001348098"/>
    </source>
</evidence>
<feature type="compositionally biased region" description="Basic and acidic residues" evidence="1">
    <location>
        <begin position="131"/>
        <end position="146"/>
    </location>
</feature>
<name>A0ABU6AZM1_9NOCA</name>
<keyword evidence="3" id="KW-1185">Reference proteome</keyword>
<feature type="region of interest" description="Disordered" evidence="1">
    <location>
        <begin position="129"/>
        <end position="162"/>
    </location>
</feature>
<evidence type="ECO:0000256" key="1">
    <source>
        <dbReference type="SAM" id="MobiDB-lite"/>
    </source>
</evidence>
<dbReference type="RefSeq" id="WP_195078894.1">
    <property type="nucleotide sequence ID" value="NZ_JAYESH010000026.1"/>
</dbReference>
<sequence length="162" mass="18545">MPPRLSRPTDVPENHWPLIDMLWRFYIAAGDPPMRKIARAIEELDDDQRKGTANHETIRRTLGAITLPQWETVEVIFLALCQIANVDPDDIEPDDDGNSSFGGWERTRSHRDELHWCYRMARYGSVTALPRTREQKAKQEAAEAARSRQLASMSGSDDEPPF</sequence>
<comment type="caution">
    <text evidence="2">The sequence shown here is derived from an EMBL/GenBank/DDBJ whole genome shotgun (WGS) entry which is preliminary data.</text>
</comment>
<organism evidence="2 3">
    <name type="scientific">Nocardia implantans</name>
    <dbReference type="NCBI Taxonomy" id="3108168"/>
    <lineage>
        <taxon>Bacteria</taxon>
        <taxon>Bacillati</taxon>
        <taxon>Actinomycetota</taxon>
        <taxon>Actinomycetes</taxon>
        <taxon>Mycobacteriales</taxon>
        <taxon>Nocardiaceae</taxon>
        <taxon>Nocardia</taxon>
    </lineage>
</organism>
<protein>
    <recommendedName>
        <fullName evidence="4">XRE family transcriptional regulator</fullName>
    </recommendedName>
</protein>